<dbReference type="PANTHER" id="PTHR12907">
    <property type="entry name" value="EGL NINE HOMOLOG-RELATED"/>
    <property type="match status" value="1"/>
</dbReference>
<evidence type="ECO:0000256" key="1">
    <source>
        <dbReference type="ARBA" id="ARBA00001961"/>
    </source>
</evidence>
<keyword evidence="5 8" id="KW-0560">Oxidoreductase</keyword>
<evidence type="ECO:0000256" key="2">
    <source>
        <dbReference type="ARBA" id="ARBA00022723"/>
    </source>
</evidence>
<dbReference type="Pfam" id="PF13640">
    <property type="entry name" value="2OG-FeII_Oxy_3"/>
    <property type="match status" value="1"/>
</dbReference>
<dbReference type="GO" id="GO:0031418">
    <property type="term" value="F:L-ascorbic acid binding"/>
    <property type="evidence" value="ECO:0007669"/>
    <property type="project" value="UniProtKB-KW"/>
</dbReference>
<dbReference type="InterPro" id="IPR006620">
    <property type="entry name" value="Pro_4_hyd_alph"/>
</dbReference>
<dbReference type="EC" id="1.14.11.-" evidence="8"/>
<dbReference type="GO" id="GO:0031543">
    <property type="term" value="F:peptidyl-proline dioxygenase activity"/>
    <property type="evidence" value="ECO:0007669"/>
    <property type="project" value="TreeGrafter"/>
</dbReference>
<evidence type="ECO:0000259" key="7">
    <source>
        <dbReference type="PROSITE" id="PS51471"/>
    </source>
</evidence>
<accession>A0A085JDA6</accession>
<evidence type="ECO:0000313" key="8">
    <source>
        <dbReference type="EMBL" id="KFD18452.1"/>
    </source>
</evidence>
<reference evidence="8 9" key="1">
    <citation type="submission" date="2014-05" db="EMBL/GenBank/DDBJ databases">
        <title>ATOL: Assembling a taxonomically balanced genome-scale reconstruction of the evolutionary history of the Enterobacteriaceae.</title>
        <authorList>
            <person name="Plunkett G.III."/>
            <person name="Neeno-Eckwall E.C."/>
            <person name="Glasner J.D."/>
            <person name="Perna N.T."/>
        </authorList>
    </citation>
    <scope>NUCLEOTIDE SEQUENCE [LARGE SCALE GENOMIC DNA]</scope>
    <source>
        <strain evidence="8 9">ATCC 33301</strain>
    </source>
</reference>
<keyword evidence="2" id="KW-0479">Metal-binding</keyword>
<feature type="domain" description="Fe2OG dioxygenase" evidence="7">
    <location>
        <begin position="95"/>
        <end position="191"/>
    </location>
</feature>
<name>A0A085JDA6_9GAMM</name>
<dbReference type="RefSeq" id="WP_025901737.1">
    <property type="nucleotide sequence ID" value="NZ_ATMJ01000001.1"/>
</dbReference>
<dbReference type="EC" id="1.-.-.-" evidence="8"/>
<dbReference type="EC" id="1.14.-.-" evidence="8"/>
<dbReference type="SMART" id="SM00702">
    <property type="entry name" value="P4Hc"/>
    <property type="match status" value="1"/>
</dbReference>
<protein>
    <submittedName>
        <fullName evidence="8">SM20-related protein</fullName>
        <ecNumber evidence="8">1.-.-.-</ecNumber>
        <ecNumber evidence="8">1.14.-.-</ecNumber>
        <ecNumber evidence="8">1.14.11.-</ecNumber>
    </submittedName>
</protein>
<dbReference type="Proteomes" id="UP000028602">
    <property type="component" value="Unassembled WGS sequence"/>
</dbReference>
<evidence type="ECO:0000256" key="4">
    <source>
        <dbReference type="ARBA" id="ARBA00022964"/>
    </source>
</evidence>
<dbReference type="Gene3D" id="2.60.120.620">
    <property type="entry name" value="q2cbj1_9rhob like domain"/>
    <property type="match status" value="1"/>
</dbReference>
<keyword evidence="6" id="KW-0408">Iron</keyword>
<dbReference type="InterPro" id="IPR044862">
    <property type="entry name" value="Pro_4_hyd_alph_FE2OG_OXY"/>
</dbReference>
<dbReference type="GO" id="GO:0071456">
    <property type="term" value="P:cellular response to hypoxia"/>
    <property type="evidence" value="ECO:0007669"/>
    <property type="project" value="TreeGrafter"/>
</dbReference>
<evidence type="ECO:0000313" key="9">
    <source>
        <dbReference type="Proteomes" id="UP000028602"/>
    </source>
</evidence>
<dbReference type="AlphaFoldDB" id="A0A085JDA6"/>
<sequence>MPDYQALIQQLCDQGWYYQQNVLDPQWVSELAALCHSRTFLQAGIGNGLKNIINESIRSDSISWIDKDEQDPAVRRYLALVEEIRVLLNREFYLGLNDFEGHFSRYPQGAYYKPHYDCFANDRRRAITFIVYINQNWQTQDGGQLCLHLPDGEHMIEPVAGSMICFLSEQILHEVKPTHSERMALTGWFMRNNGRDYYYS</sequence>
<comment type="cofactor">
    <cofactor evidence="1">
        <name>L-ascorbate</name>
        <dbReference type="ChEBI" id="CHEBI:38290"/>
    </cofactor>
</comment>
<evidence type="ECO:0000256" key="3">
    <source>
        <dbReference type="ARBA" id="ARBA00022896"/>
    </source>
</evidence>
<dbReference type="InterPro" id="IPR051559">
    <property type="entry name" value="HIF_prolyl_hydroxylases"/>
</dbReference>
<keyword evidence="9" id="KW-1185">Reference proteome</keyword>
<keyword evidence="4" id="KW-0223">Dioxygenase</keyword>
<dbReference type="PANTHER" id="PTHR12907:SF26">
    <property type="entry name" value="HIF PROLYL HYDROXYLASE, ISOFORM C"/>
    <property type="match status" value="1"/>
</dbReference>
<dbReference type="eggNOG" id="COG3751">
    <property type="taxonomic scope" value="Bacteria"/>
</dbReference>
<organism evidence="8 9">
    <name type="scientific">Tatumella ptyseos ATCC 33301</name>
    <dbReference type="NCBI Taxonomy" id="1005995"/>
    <lineage>
        <taxon>Bacteria</taxon>
        <taxon>Pseudomonadati</taxon>
        <taxon>Pseudomonadota</taxon>
        <taxon>Gammaproteobacteria</taxon>
        <taxon>Enterobacterales</taxon>
        <taxon>Erwiniaceae</taxon>
        <taxon>Tatumella</taxon>
    </lineage>
</organism>
<evidence type="ECO:0000256" key="6">
    <source>
        <dbReference type="ARBA" id="ARBA00023004"/>
    </source>
</evidence>
<keyword evidence="3" id="KW-0847">Vitamin C</keyword>
<dbReference type="EMBL" id="JMPR01000038">
    <property type="protein sequence ID" value="KFD18452.1"/>
    <property type="molecule type" value="Genomic_DNA"/>
</dbReference>
<comment type="caution">
    <text evidence="8">The sequence shown here is derived from an EMBL/GenBank/DDBJ whole genome shotgun (WGS) entry which is preliminary data.</text>
</comment>
<evidence type="ECO:0000256" key="5">
    <source>
        <dbReference type="ARBA" id="ARBA00023002"/>
    </source>
</evidence>
<dbReference type="PROSITE" id="PS51471">
    <property type="entry name" value="FE2OG_OXY"/>
    <property type="match status" value="1"/>
</dbReference>
<gene>
    <name evidence="8" type="ORF">GTPT_2642</name>
</gene>
<dbReference type="GO" id="GO:0008198">
    <property type="term" value="F:ferrous iron binding"/>
    <property type="evidence" value="ECO:0007669"/>
    <property type="project" value="TreeGrafter"/>
</dbReference>
<dbReference type="InterPro" id="IPR005123">
    <property type="entry name" value="Oxoglu/Fe-dep_dioxygenase_dom"/>
</dbReference>
<proteinExistence type="predicted"/>